<keyword evidence="2" id="KW-1185">Reference proteome</keyword>
<organism evidence="1 2">
    <name type="scientific">Psilocybe cubensis</name>
    <name type="common">Psychedelic mushroom</name>
    <name type="synonym">Stropharia cubensis</name>
    <dbReference type="NCBI Taxonomy" id="181762"/>
    <lineage>
        <taxon>Eukaryota</taxon>
        <taxon>Fungi</taxon>
        <taxon>Dikarya</taxon>
        <taxon>Basidiomycota</taxon>
        <taxon>Agaricomycotina</taxon>
        <taxon>Agaricomycetes</taxon>
        <taxon>Agaricomycetidae</taxon>
        <taxon>Agaricales</taxon>
        <taxon>Agaricineae</taxon>
        <taxon>Strophariaceae</taxon>
        <taxon>Psilocybe</taxon>
    </lineage>
</organism>
<evidence type="ECO:0000313" key="1">
    <source>
        <dbReference type="EMBL" id="KAH9475854.1"/>
    </source>
</evidence>
<dbReference type="EMBL" id="JAFIQS020000011">
    <property type="protein sequence ID" value="KAH9475854.1"/>
    <property type="molecule type" value="Genomic_DNA"/>
</dbReference>
<reference evidence="1" key="1">
    <citation type="submission" date="2021-10" db="EMBL/GenBank/DDBJ databases">
        <title>Psilocybe cubensis genome.</title>
        <authorList>
            <person name="Mckernan K.J."/>
            <person name="Crawford S."/>
            <person name="Trippe A."/>
            <person name="Kane L.T."/>
            <person name="Mclaughlin S."/>
        </authorList>
    </citation>
    <scope>NUCLEOTIDE SEQUENCE</scope>
    <source>
        <strain evidence="1">MGC-MH-2018</strain>
    </source>
</reference>
<name>A0ACB8GJT3_PSICU</name>
<comment type="caution">
    <text evidence="1">The sequence shown here is derived from an EMBL/GenBank/DDBJ whole genome shotgun (WGS) entry which is preliminary data.</text>
</comment>
<dbReference type="Proteomes" id="UP000664032">
    <property type="component" value="Unassembled WGS sequence"/>
</dbReference>
<feature type="non-terminal residue" evidence="1">
    <location>
        <position position="1"/>
    </location>
</feature>
<protein>
    <submittedName>
        <fullName evidence="1">Uncharacterized protein</fullName>
    </submittedName>
</protein>
<sequence>HPSLRFEKRSSHNVPGRLHAEIFQGNFTRRTDVLSRYSIYEPIDSRLTPHSRGPGSVQVSVVGA</sequence>
<accession>A0ACB8GJT3</accession>
<evidence type="ECO:0000313" key="2">
    <source>
        <dbReference type="Proteomes" id="UP000664032"/>
    </source>
</evidence>
<proteinExistence type="predicted"/>
<gene>
    <name evidence="1" type="ORF">JR316_0011414</name>
</gene>